<dbReference type="PANTHER" id="PTHR12592">
    <property type="entry name" value="ATP-DEPENDENT (S)-NAD(P)H-HYDRATE DEHYDRATASE FAMILY MEMBER"/>
    <property type="match status" value="1"/>
</dbReference>
<sequence length="360" mass="38273">MLSVANLIAFIASRGRGFSGGPLFQQRYQHNSPGLVDMVRSFIPSLVAESHKGECGRIGIVGGCKEYTGAPYFAAISALKVGADLSHVFCAQEAAPVIKAYSPELIVHPILDSSSCEREMSEWLPRLHSVVLGPGMGRSDAIVANARTIISKVKEKGIPLVIDADGLFVVTQDPSVISGYQAAILTPNIVEFARLYEKVVGGKPDGVDPAASVKTLSSRLGNVTIVQKGASDIISDGNQVLVCSSEGSARRCGGQGDLLSGSMGTFAYWAHRACQENMSVKGTESPGQRKLQRTGGMGRTWNSDADQDFKEVALENNGSLGSGGQLVTSRVAIKVVQLARSWKWEFVPCPLFLGEVALSF</sequence>
<reference evidence="10" key="2">
    <citation type="submission" date="2020-11" db="EMBL/GenBank/DDBJ databases">
        <authorList>
            <person name="McCartney M.A."/>
            <person name="Auch B."/>
            <person name="Kono T."/>
            <person name="Mallez S."/>
            <person name="Becker A."/>
            <person name="Gohl D.M."/>
            <person name="Silverstein K.A.T."/>
            <person name="Koren S."/>
            <person name="Bechman K.B."/>
            <person name="Herman A."/>
            <person name="Abrahante J.E."/>
            <person name="Garbe J."/>
        </authorList>
    </citation>
    <scope>NUCLEOTIDE SEQUENCE</scope>
    <source>
        <strain evidence="10">Duluth1</strain>
        <tissue evidence="10">Whole animal</tissue>
    </source>
</reference>
<keyword evidence="5 7" id="KW-0456">Lyase</keyword>
<comment type="caution">
    <text evidence="10">The sequence shown here is derived from an EMBL/GenBank/DDBJ whole genome shotgun (WGS) entry which is preliminary data.</text>
</comment>
<dbReference type="EC" id="4.2.1.93" evidence="7"/>
<evidence type="ECO:0000259" key="9">
    <source>
        <dbReference type="PROSITE" id="PS51383"/>
    </source>
</evidence>
<keyword evidence="2 7" id="KW-0067">ATP-binding</keyword>
<comment type="cofactor">
    <cofactor evidence="7">
        <name>Mg(2+)</name>
        <dbReference type="ChEBI" id="CHEBI:18420"/>
    </cofactor>
</comment>
<feature type="region of interest" description="Disordered" evidence="8">
    <location>
        <begin position="280"/>
        <end position="300"/>
    </location>
</feature>
<feature type="binding site" evidence="7">
    <location>
        <begin position="188"/>
        <end position="194"/>
    </location>
    <ligand>
        <name>(6S)-NADPHX</name>
        <dbReference type="ChEBI" id="CHEBI:64076"/>
    </ligand>
</feature>
<dbReference type="GO" id="GO:0047453">
    <property type="term" value="F:ATP-dependent NAD(P)H-hydrate dehydratase activity"/>
    <property type="evidence" value="ECO:0007669"/>
    <property type="project" value="UniProtKB-UniRule"/>
</dbReference>
<comment type="function">
    <text evidence="7">Catalyzes the dehydration of the S-form of NAD(P)HX at the expense of ATP, which is converted to ADP. Together with NAD(P)HX epimerase, which catalyzes the epimerization of the S- and R-forms, the enzyme allows the repair of both epimers of NAD(P)HX, a damaged form of NAD(P)H that is a result of enzymatic or heat-dependent hydration.</text>
</comment>
<evidence type="ECO:0000256" key="5">
    <source>
        <dbReference type="ARBA" id="ARBA00023239"/>
    </source>
</evidence>
<dbReference type="Proteomes" id="UP000828390">
    <property type="component" value="Unassembled WGS sequence"/>
</dbReference>
<evidence type="ECO:0000256" key="4">
    <source>
        <dbReference type="ARBA" id="ARBA00023027"/>
    </source>
</evidence>
<reference evidence="10" key="1">
    <citation type="journal article" date="2019" name="bioRxiv">
        <title>The Genome of the Zebra Mussel, Dreissena polymorpha: A Resource for Invasive Species Research.</title>
        <authorList>
            <person name="McCartney M.A."/>
            <person name="Auch B."/>
            <person name="Kono T."/>
            <person name="Mallez S."/>
            <person name="Zhang Y."/>
            <person name="Obille A."/>
            <person name="Becker A."/>
            <person name="Abrahante J.E."/>
            <person name="Garbe J."/>
            <person name="Badalamenti J.P."/>
            <person name="Herman A."/>
            <person name="Mangelson H."/>
            <person name="Liachko I."/>
            <person name="Sullivan S."/>
            <person name="Sone E.D."/>
            <person name="Koren S."/>
            <person name="Silverstein K.A.T."/>
            <person name="Beckman K.B."/>
            <person name="Gohl D.M."/>
        </authorList>
    </citation>
    <scope>NUCLEOTIDE SEQUENCE</scope>
    <source>
        <strain evidence="10">Duluth1</strain>
        <tissue evidence="10">Whole animal</tissue>
    </source>
</reference>
<dbReference type="GO" id="GO:0110051">
    <property type="term" value="P:metabolite repair"/>
    <property type="evidence" value="ECO:0007669"/>
    <property type="project" value="TreeGrafter"/>
</dbReference>
<feature type="domain" description="YjeF C-terminal" evidence="9">
    <location>
        <begin position="35"/>
        <end position="360"/>
    </location>
</feature>
<dbReference type="CDD" id="cd01171">
    <property type="entry name" value="YXKO-related"/>
    <property type="match status" value="1"/>
</dbReference>
<keyword evidence="11" id="KW-1185">Reference proteome</keyword>
<dbReference type="PROSITE" id="PS51383">
    <property type="entry name" value="YJEF_C_3"/>
    <property type="match status" value="1"/>
</dbReference>
<organism evidence="10 11">
    <name type="scientific">Dreissena polymorpha</name>
    <name type="common">Zebra mussel</name>
    <name type="synonym">Mytilus polymorpha</name>
    <dbReference type="NCBI Taxonomy" id="45954"/>
    <lineage>
        <taxon>Eukaryota</taxon>
        <taxon>Metazoa</taxon>
        <taxon>Spiralia</taxon>
        <taxon>Lophotrochozoa</taxon>
        <taxon>Mollusca</taxon>
        <taxon>Bivalvia</taxon>
        <taxon>Autobranchia</taxon>
        <taxon>Heteroconchia</taxon>
        <taxon>Euheterodonta</taxon>
        <taxon>Imparidentia</taxon>
        <taxon>Neoheterodontei</taxon>
        <taxon>Myida</taxon>
        <taxon>Dreissenoidea</taxon>
        <taxon>Dreissenidae</taxon>
        <taxon>Dreissena</taxon>
    </lineage>
</organism>
<dbReference type="SUPFAM" id="SSF53613">
    <property type="entry name" value="Ribokinase-like"/>
    <property type="match status" value="1"/>
</dbReference>
<dbReference type="HAMAP" id="MF_01965">
    <property type="entry name" value="NADHX_dehydratase"/>
    <property type="match status" value="1"/>
</dbReference>
<evidence type="ECO:0000256" key="3">
    <source>
        <dbReference type="ARBA" id="ARBA00022857"/>
    </source>
</evidence>
<dbReference type="InterPro" id="IPR029056">
    <property type="entry name" value="Ribokinase-like"/>
</dbReference>
<keyword evidence="4 7" id="KW-0520">NAD</keyword>
<feature type="binding site" evidence="7">
    <location>
        <begin position="228"/>
        <end position="232"/>
    </location>
    <ligand>
        <name>ATP</name>
        <dbReference type="ChEBI" id="CHEBI:30616"/>
    </ligand>
</feature>
<feature type="binding site" evidence="7">
    <location>
        <position position="257"/>
    </location>
    <ligand>
        <name>(6S)-NADPHX</name>
        <dbReference type="ChEBI" id="CHEBI:64076"/>
    </ligand>
</feature>
<comment type="catalytic activity">
    <reaction evidence="6 7">
        <text>(6S)-NADPHX + ATP = ADP + phosphate + NADPH + H(+)</text>
        <dbReference type="Rhea" id="RHEA:32231"/>
        <dbReference type="ChEBI" id="CHEBI:15378"/>
        <dbReference type="ChEBI" id="CHEBI:30616"/>
        <dbReference type="ChEBI" id="CHEBI:43474"/>
        <dbReference type="ChEBI" id="CHEBI:57783"/>
        <dbReference type="ChEBI" id="CHEBI:64076"/>
        <dbReference type="ChEBI" id="CHEBI:456216"/>
        <dbReference type="EC" id="4.2.1.93"/>
    </reaction>
</comment>
<dbReference type="GO" id="GO:0005524">
    <property type="term" value="F:ATP binding"/>
    <property type="evidence" value="ECO:0007669"/>
    <property type="project" value="UniProtKB-KW"/>
</dbReference>
<dbReference type="GO" id="GO:0046496">
    <property type="term" value="P:nicotinamide nucleotide metabolic process"/>
    <property type="evidence" value="ECO:0007669"/>
    <property type="project" value="UniProtKB-UniRule"/>
</dbReference>
<dbReference type="AlphaFoldDB" id="A0A9D4QK91"/>
<name>A0A9D4QK91_DREPO</name>
<dbReference type="NCBIfam" id="TIGR00196">
    <property type="entry name" value="yjeF_cterm"/>
    <property type="match status" value="1"/>
</dbReference>
<dbReference type="EMBL" id="JAIWYP010000004">
    <property type="protein sequence ID" value="KAH3833372.1"/>
    <property type="molecule type" value="Genomic_DNA"/>
</dbReference>
<keyword evidence="3" id="KW-0521">NADP</keyword>
<gene>
    <name evidence="10" type="ORF">DPMN_106679</name>
</gene>
<evidence type="ECO:0000256" key="1">
    <source>
        <dbReference type="ARBA" id="ARBA00022741"/>
    </source>
</evidence>
<evidence type="ECO:0000256" key="6">
    <source>
        <dbReference type="ARBA" id="ARBA00047472"/>
    </source>
</evidence>
<feature type="binding site" evidence="7">
    <location>
        <position position="135"/>
    </location>
    <ligand>
        <name>(6S)-NADPHX</name>
        <dbReference type="ChEBI" id="CHEBI:64076"/>
    </ligand>
</feature>
<dbReference type="Gene3D" id="3.40.1190.20">
    <property type="match status" value="1"/>
</dbReference>
<protein>
    <recommendedName>
        <fullName evidence="7">ATP-dependent (S)-NAD(P)H-hydrate dehydratase</fullName>
        <ecNumber evidence="7">4.2.1.93</ecNumber>
    </recommendedName>
    <alternativeName>
        <fullName evidence="7">ATP-dependent NAD(P)HX dehydratase</fullName>
    </alternativeName>
</protein>
<comment type="similarity">
    <text evidence="7">Belongs to the NnrD/CARKD family.</text>
</comment>
<accession>A0A9D4QK91</accession>
<evidence type="ECO:0000256" key="7">
    <source>
        <dbReference type="HAMAP-Rule" id="MF_03157"/>
    </source>
</evidence>
<dbReference type="PANTHER" id="PTHR12592:SF0">
    <property type="entry name" value="ATP-DEPENDENT (S)-NAD(P)H-HYDRATE DEHYDRATASE"/>
    <property type="match status" value="1"/>
</dbReference>
<evidence type="ECO:0000256" key="2">
    <source>
        <dbReference type="ARBA" id="ARBA00022840"/>
    </source>
</evidence>
<feature type="binding site" evidence="7">
    <location>
        <begin position="247"/>
        <end position="256"/>
    </location>
    <ligand>
        <name>ATP</name>
        <dbReference type="ChEBI" id="CHEBI:30616"/>
    </ligand>
</feature>
<proteinExistence type="inferred from homology"/>
<dbReference type="InterPro" id="IPR000631">
    <property type="entry name" value="CARKD"/>
</dbReference>
<dbReference type="Pfam" id="PF01256">
    <property type="entry name" value="Carb_kinase"/>
    <property type="match status" value="1"/>
</dbReference>
<evidence type="ECO:0000313" key="10">
    <source>
        <dbReference type="EMBL" id="KAH3833372.1"/>
    </source>
</evidence>
<keyword evidence="7" id="KW-0597">Phosphoprotein</keyword>
<comment type="catalytic activity">
    <reaction evidence="7">
        <text>(6S)-NADHX + ATP = ADP + phosphate + NADH + H(+)</text>
        <dbReference type="Rhea" id="RHEA:19017"/>
        <dbReference type="ChEBI" id="CHEBI:15378"/>
        <dbReference type="ChEBI" id="CHEBI:30616"/>
        <dbReference type="ChEBI" id="CHEBI:43474"/>
        <dbReference type="ChEBI" id="CHEBI:57945"/>
        <dbReference type="ChEBI" id="CHEBI:64074"/>
        <dbReference type="ChEBI" id="CHEBI:456216"/>
        <dbReference type="EC" id="4.2.1.93"/>
    </reaction>
</comment>
<evidence type="ECO:0000256" key="8">
    <source>
        <dbReference type="SAM" id="MobiDB-lite"/>
    </source>
</evidence>
<keyword evidence="1 7" id="KW-0547">Nucleotide-binding</keyword>
<evidence type="ECO:0000313" key="11">
    <source>
        <dbReference type="Proteomes" id="UP000828390"/>
    </source>
</evidence>